<evidence type="ECO:0000313" key="2">
    <source>
        <dbReference type="EnsemblMetazoa" id="AMEC009453-PA"/>
    </source>
</evidence>
<dbReference type="EnsemblMetazoa" id="AMEC009453-RA">
    <property type="protein sequence ID" value="AMEC009453-PA"/>
    <property type="gene ID" value="AMEC009453"/>
</dbReference>
<name>A0A182TWB4_9DIPT</name>
<reference evidence="2" key="2">
    <citation type="submission" date="2020-05" db="UniProtKB">
        <authorList>
            <consortium name="EnsemblMetazoa"/>
        </authorList>
    </citation>
    <scope>IDENTIFICATION</scope>
    <source>
        <strain evidence="2">CM1001059</strain>
    </source>
</reference>
<evidence type="ECO:0000256" key="1">
    <source>
        <dbReference type="SAM" id="MobiDB-lite"/>
    </source>
</evidence>
<reference evidence="3" key="1">
    <citation type="submission" date="2014-01" db="EMBL/GenBank/DDBJ databases">
        <title>The Genome Sequence of Anopheles melas CM1001059_A (V2).</title>
        <authorList>
            <consortium name="The Broad Institute Genomics Platform"/>
            <person name="Neafsey D.E."/>
            <person name="Besansky N."/>
            <person name="Howell P."/>
            <person name="Walton C."/>
            <person name="Young S.K."/>
            <person name="Zeng Q."/>
            <person name="Gargeya S."/>
            <person name="Fitzgerald M."/>
            <person name="Haas B."/>
            <person name="Abouelleil A."/>
            <person name="Allen A.W."/>
            <person name="Alvarado L."/>
            <person name="Arachchi H.M."/>
            <person name="Berlin A.M."/>
            <person name="Chapman S.B."/>
            <person name="Gainer-Dewar J."/>
            <person name="Goldberg J."/>
            <person name="Griggs A."/>
            <person name="Gujja S."/>
            <person name="Hansen M."/>
            <person name="Howarth C."/>
            <person name="Imamovic A."/>
            <person name="Ireland A."/>
            <person name="Larimer J."/>
            <person name="McCowan C."/>
            <person name="Murphy C."/>
            <person name="Pearson M."/>
            <person name="Poon T.W."/>
            <person name="Priest M."/>
            <person name="Roberts A."/>
            <person name="Saif S."/>
            <person name="Shea T."/>
            <person name="Sisk P."/>
            <person name="Sykes S."/>
            <person name="Wortman J."/>
            <person name="Nusbaum C."/>
            <person name="Birren B."/>
        </authorList>
    </citation>
    <scope>NUCLEOTIDE SEQUENCE [LARGE SCALE GENOMIC DNA]</scope>
    <source>
        <strain evidence="3">CM1001059</strain>
    </source>
</reference>
<feature type="region of interest" description="Disordered" evidence="1">
    <location>
        <begin position="72"/>
        <end position="108"/>
    </location>
</feature>
<dbReference type="Proteomes" id="UP000075902">
    <property type="component" value="Unassembled WGS sequence"/>
</dbReference>
<accession>A0A182TWB4</accession>
<dbReference type="AlphaFoldDB" id="A0A182TWB4"/>
<keyword evidence="3" id="KW-1185">Reference proteome</keyword>
<dbReference type="VEuPathDB" id="VectorBase:AMEC009453"/>
<organism evidence="2 3">
    <name type="scientific">Anopheles melas</name>
    <dbReference type="NCBI Taxonomy" id="34690"/>
    <lineage>
        <taxon>Eukaryota</taxon>
        <taxon>Metazoa</taxon>
        <taxon>Ecdysozoa</taxon>
        <taxon>Arthropoda</taxon>
        <taxon>Hexapoda</taxon>
        <taxon>Insecta</taxon>
        <taxon>Pterygota</taxon>
        <taxon>Neoptera</taxon>
        <taxon>Endopterygota</taxon>
        <taxon>Diptera</taxon>
        <taxon>Nematocera</taxon>
        <taxon>Culicoidea</taxon>
        <taxon>Culicidae</taxon>
        <taxon>Anophelinae</taxon>
        <taxon>Anopheles</taxon>
    </lineage>
</organism>
<protein>
    <submittedName>
        <fullName evidence="2">Uncharacterized protein</fullName>
    </submittedName>
</protein>
<evidence type="ECO:0000313" key="3">
    <source>
        <dbReference type="Proteomes" id="UP000075902"/>
    </source>
</evidence>
<proteinExistence type="predicted"/>
<sequence length="147" mass="16007">MILEHARLCKVPPHRGCVSEAVAVQCLATVEVEGTRKSEKQQQQQRVRVRRHKEGRSKCIFTVQDFGGLGAREEGSVGGDGSATAGEVAAGGGGVQRGTARSARRRCKVASGKRSAANQTMLKYLTHKLRTQSINDENQVNEKKYVM</sequence>